<dbReference type="Proteomes" id="UP000501868">
    <property type="component" value="Chromosome"/>
</dbReference>
<evidence type="ECO:0000313" key="1">
    <source>
        <dbReference type="EMBL" id="QIZ09090.1"/>
    </source>
</evidence>
<dbReference type="AlphaFoldDB" id="A0A6H1P666"/>
<accession>A0A6H1P666</accession>
<dbReference type="EMBL" id="CP051128">
    <property type="protein sequence ID" value="QIZ09090.1"/>
    <property type="molecule type" value="Genomic_DNA"/>
</dbReference>
<organism evidence="1 2">
    <name type="scientific">Priestia megaterium</name>
    <name type="common">Bacillus megaterium</name>
    <dbReference type="NCBI Taxonomy" id="1404"/>
    <lineage>
        <taxon>Bacteria</taxon>
        <taxon>Bacillati</taxon>
        <taxon>Bacillota</taxon>
        <taxon>Bacilli</taxon>
        <taxon>Bacillales</taxon>
        <taxon>Bacillaceae</taxon>
        <taxon>Priestia</taxon>
    </lineage>
</organism>
<gene>
    <name evidence="1" type="ORF">HFZ78_22250</name>
</gene>
<reference evidence="1 2" key="1">
    <citation type="submission" date="2020-04" db="EMBL/GenBank/DDBJ databases">
        <title>Genome-Wide Identification of 5-Methylcytosine Sites in Bacterial Genomes By High-Throughput Sequencing of MspJI Restriction Fragments.</title>
        <authorList>
            <person name="Wu V."/>
        </authorList>
    </citation>
    <scope>NUCLEOTIDE SEQUENCE [LARGE SCALE GENOMIC DNA]</scope>
    <source>
        <strain evidence="1 2">S2</strain>
    </source>
</reference>
<sequence>MVKENQYVAATLSPNLINEIQSLEEKISEQAHKKVVVIAYENDKN</sequence>
<proteinExistence type="predicted"/>
<evidence type="ECO:0000313" key="2">
    <source>
        <dbReference type="Proteomes" id="UP000501868"/>
    </source>
</evidence>
<protein>
    <submittedName>
        <fullName evidence="1">Uncharacterized protein</fullName>
    </submittedName>
</protein>
<name>A0A6H1P666_PRIMG</name>
<reference evidence="1 2" key="2">
    <citation type="submission" date="2020-04" db="EMBL/GenBank/DDBJ databases">
        <authorList>
            <person name="Fomenkov A."/>
            <person name="Anton B.P."/>
            <person name="Roberts R.J."/>
        </authorList>
    </citation>
    <scope>NUCLEOTIDE SEQUENCE [LARGE SCALE GENOMIC DNA]</scope>
    <source>
        <strain evidence="1 2">S2</strain>
    </source>
</reference>